<accession>E6QT45</accession>
<dbReference type="InterPro" id="IPR002514">
    <property type="entry name" value="Transposase_8"/>
</dbReference>
<proteinExistence type="predicted"/>
<dbReference type="EMBL" id="CABR01000083">
    <property type="protein sequence ID" value="CBI10417.1"/>
    <property type="molecule type" value="Genomic_DNA"/>
</dbReference>
<dbReference type="GO" id="GO:0006313">
    <property type="term" value="P:DNA transposition"/>
    <property type="evidence" value="ECO:0007669"/>
    <property type="project" value="InterPro"/>
</dbReference>
<evidence type="ECO:0000313" key="2">
    <source>
        <dbReference type="EMBL" id="CBI10417.1"/>
    </source>
</evidence>
<keyword evidence="1" id="KW-0175">Coiled coil</keyword>
<dbReference type="Pfam" id="PF01527">
    <property type="entry name" value="HTH_Tnp_1"/>
    <property type="match status" value="1"/>
</dbReference>
<dbReference type="GO" id="GO:0043565">
    <property type="term" value="F:sequence-specific DNA binding"/>
    <property type="evidence" value="ECO:0007669"/>
    <property type="project" value="InterPro"/>
</dbReference>
<dbReference type="InterPro" id="IPR010921">
    <property type="entry name" value="Trp_repressor/repl_initiator"/>
</dbReference>
<sequence>MSRIPQARKAAILAKMLLPQPLSIRELSQKEGISEATLYHWRSQLRREGRPVPEHDKSSNNWSSQTKFAVVVETSAMSEVDLNEYCRAKGLYPEQVKQWREISLQAHDNAGVTNADSNRQNTVLRKQNKQLEREILRKDKALAEAAALLMLQKKLRALWGETEAD</sequence>
<dbReference type="AlphaFoldDB" id="E6QT45"/>
<gene>
    <name evidence="2" type="ORF">CARN7_1195</name>
</gene>
<evidence type="ECO:0000256" key="1">
    <source>
        <dbReference type="SAM" id="Coils"/>
    </source>
</evidence>
<dbReference type="GO" id="GO:0004803">
    <property type="term" value="F:transposase activity"/>
    <property type="evidence" value="ECO:0007669"/>
    <property type="project" value="InterPro"/>
</dbReference>
<protein>
    <submittedName>
        <fullName evidence="2">Transposase of ISCARN101, IS3 family IS3 group,ORFA</fullName>
    </submittedName>
</protein>
<name>E6QT45_9ZZZZ</name>
<reference evidence="2" key="1">
    <citation type="submission" date="2009-10" db="EMBL/GenBank/DDBJ databases">
        <title>Diversity of trophic interactions inside an arsenic-rich microbial ecosystem.</title>
        <authorList>
            <person name="Bertin P.N."/>
            <person name="Heinrich-Salmeron A."/>
            <person name="Pelletier E."/>
            <person name="Goulhen-Chollet F."/>
            <person name="Arsene-Ploetze F."/>
            <person name="Gallien S."/>
            <person name="Calteau A."/>
            <person name="Vallenet D."/>
            <person name="Casiot C."/>
            <person name="Chane-Woon-Ming B."/>
            <person name="Giloteaux L."/>
            <person name="Barakat M."/>
            <person name="Bonnefoy V."/>
            <person name="Bruneel O."/>
            <person name="Chandler M."/>
            <person name="Cleiss J."/>
            <person name="Duran R."/>
            <person name="Elbaz-Poulichet F."/>
            <person name="Fonknechten N."/>
            <person name="Lauga B."/>
            <person name="Mornico D."/>
            <person name="Ortet P."/>
            <person name="Schaeffer C."/>
            <person name="Siguier P."/>
            <person name="Alexander Thil Smith A."/>
            <person name="Van Dorsselaer A."/>
            <person name="Weissenbach J."/>
            <person name="Medigue C."/>
            <person name="Le Paslier D."/>
        </authorList>
    </citation>
    <scope>NUCLEOTIDE SEQUENCE</scope>
</reference>
<comment type="caution">
    <text evidence="2">The sequence shown here is derived from an EMBL/GenBank/DDBJ whole genome shotgun (WGS) entry which is preliminary data.</text>
</comment>
<feature type="coiled-coil region" evidence="1">
    <location>
        <begin position="114"/>
        <end position="148"/>
    </location>
</feature>
<dbReference type="SUPFAM" id="SSF48295">
    <property type="entry name" value="TrpR-like"/>
    <property type="match status" value="1"/>
</dbReference>
<organism evidence="2">
    <name type="scientific">mine drainage metagenome</name>
    <dbReference type="NCBI Taxonomy" id="410659"/>
    <lineage>
        <taxon>unclassified sequences</taxon>
        <taxon>metagenomes</taxon>
        <taxon>ecological metagenomes</taxon>
    </lineage>
</organism>